<evidence type="ECO:0000313" key="4">
    <source>
        <dbReference type="EMBL" id="CAJ0786860.1"/>
    </source>
</evidence>
<dbReference type="Gene3D" id="3.90.1640.20">
    <property type="entry name" value="TON_0340"/>
    <property type="match status" value="2"/>
</dbReference>
<feature type="compositionally biased region" description="Pro residues" evidence="1">
    <location>
        <begin position="15"/>
        <end position="26"/>
    </location>
</feature>
<organism evidence="4 5">
    <name type="scientific">Ralstonia psammae</name>
    <dbReference type="NCBI Taxonomy" id="3058598"/>
    <lineage>
        <taxon>Bacteria</taxon>
        <taxon>Pseudomonadati</taxon>
        <taxon>Pseudomonadota</taxon>
        <taxon>Betaproteobacteria</taxon>
        <taxon>Burkholderiales</taxon>
        <taxon>Burkholderiaceae</taxon>
        <taxon>Ralstonia</taxon>
    </lineage>
</organism>
<comment type="caution">
    <text evidence="4">The sequence shown here is derived from an EMBL/GenBank/DDBJ whole genome shotgun (WGS) entry which is preliminary data.</text>
</comment>
<evidence type="ECO:0000256" key="1">
    <source>
        <dbReference type="SAM" id="MobiDB-lite"/>
    </source>
</evidence>
<accession>A0ABN9ILP7</accession>
<reference evidence="4 5" key="1">
    <citation type="submission" date="2023-07" db="EMBL/GenBank/DDBJ databases">
        <authorList>
            <person name="Peeters C."/>
        </authorList>
    </citation>
    <scope>NUCLEOTIDE SEQUENCE [LARGE SCALE GENOMIC DNA]</scope>
    <source>
        <strain evidence="4 5">LMG 19083</strain>
    </source>
</reference>
<feature type="region of interest" description="Disordered" evidence="1">
    <location>
        <begin position="78"/>
        <end position="97"/>
    </location>
</feature>
<feature type="region of interest" description="Disordered" evidence="1">
    <location>
        <begin position="1"/>
        <end position="40"/>
    </location>
</feature>
<proteinExistence type="predicted"/>
<evidence type="ECO:0000259" key="3">
    <source>
        <dbReference type="Pfam" id="PF16013"/>
    </source>
</evidence>
<evidence type="ECO:0000259" key="2">
    <source>
        <dbReference type="Pfam" id="PF14336"/>
    </source>
</evidence>
<sequence>MPAIDEINGRIVYYRPPPPAPPPPTPAQKQAAADAKAKTDAAVQTANTAVNKYIQNGDDSTAAQATLDKPLSDVIGSVQNELRRQADEAPAGGEKKAIEDAAAAIKKRDPDAKWLDKIVDDAKDAVEKQDPSQRTASEARDGVLDAQDTLQDAQNIKVTNRTIAEDKQDSINTAQANLDKAIQDFKTAIGGELSTYEHFGSGDNLKAANDAADALAKPHPDWDDGSLAFARNIATADAIQYQVNHINPNDPTLSAQDKALATNDPVQFACVQLARPHANDENAEQIYEQIGAASYDVRVTYTKDQVAAKMQAGDAQGALKILSTNMNDVSVTSADPDARDHLYQMAGAPFFNAHSDYFNKQISDLTQVYKYDPEDPDSAKKMADSTVKYDAVGKWMKDLAKVAPPEVASNLLTTVEDRFNDNGHWFQSNSGDSSGLMPNGSDFYGGLSLTAAVADAPRFSSDQSSTDHAQQVANWLTTNADAKSFLYSMQTSGSGGSMPSWVPVQNAVGDGNGATVTNALIQQHGKDLPNADMLQRAFDRGNEKVQQKQAEADYKTFQSDQNAGLKTIFGQMSKATFGKDTPLYNDKAVPFTGPDAGTQLKNYIGGALMIEADNAGAQSSGTTGTAWFTSGNSTKVIDEVDQAIHKAGGDNPTVKAIPITYVDKSAGVMPTALFEVADKNGGKPHYIDDRGWDYSSLDDYRHNNALSDGGTVYLPKNLAGTVALDSNGVPDVDHFSAHITTTGQQIRHVVDIVAGVATVVGGVILSVGTFGGASIVGGAMVAVGTGWIVGESVDHLNTLADHGRSWSPLNPEATNDWLAIVTSAAGEYSLAGKGLVAVSDVANASRLFKITRTASDLVAGGGGMIMTGAQVKDLLMYGDRMSGEQKAESIMFLGLGLGQVGATRMLERVGLSQGTERVGLLNALKNNADRYKPTEMAPEPTTVAANDPATAGRPTADPTTEPLITQAGGKTTEPGGTTPGSEGKDGTTGKPGSDPIDPIDPATRKPKTAGDPATEPGRTGTPGDEGTPTNTGPARPSRPLPGALDDLANPEVTLTSFTDTQKALDAGTQNALSQHADLLLDAENYRTDGTTNGRHPRGIGVRRLAAKLAAMSDEQRQRILSKAEFAHDTANIKDPVRISWRQRMQLYRGKSSVFGRTADRIMSPVDRIQAMFIDRGIRNFFVKGGTEDAAAALMGKRILMVTGFTVGRDPTTGRLLPETDGPVGTGEKAATLARAGYDITVATDSANMPVLKSVLDTYPGGHLVKLELFDAKRGQPARDAANELLDRVQPEAVVAIELPARNADGDYLNMRGISIADVNAPKDQIVLEANKRKGIITVGVGDGGNEAGMGSLRSKIPPVTLADGSTVDFASTVPVDFPVTAWNSNFGAQAILANMLRNMGRLDLMPKPEQLHAAIKASVDAGAVDGVSRKGEASVDGFASKVHQGMLVLLRDAMNHMPDGKTFDEATPNEPFTVAAFDSSNGGLIAAPGKTLDGITPPNPRMEPTPISNAVMAMFTPDMARIENPKGVDTAAAALQDSHRILVLAGARNAHGAVDTDGIAGAAVFGHDMQASGKQVVYVVPHEAVPALDAALQARGAAVNDYSIVPFDAAPGEQAHATAQDLINRESPDTIVSINVHGRNADGRYIDQNGNDVTDQTVPLDEVAATGWKTDGVTTIGVGSRGHEAGMGNTRRTARQVTLPDGTVVDPRSVVPADHYVSASNSNWGAHGLAASALKAAGRTDLLSTHQQHMDALEASVNAGAVDGVTGRAEATVGGHDSNTYQTVVQMINLAAGKKPDVPPPSAASAMGPMGSMGPTGPEGPPPDNSAPGTQPTGSKTTEPTATAIKTSKAGDDGNGTPPTEPDLAPNAGEPKRKPWIRWIFAGSVTGAFSTAASSATLTGSAATHAVFDPSVTSPLSFIYRGSIAALRANKARAVSDQIGKLGTENSDSALAWLKTNMADHGRRWGVTKGDRQTIADAVAHFQDNPDALAAALSKVDDPKAKDDPDVQALLALKGAPGKLLSPKSPVGRANDTLQLLTLALNNGNTAYWFATHGAHLNTPSFWSNALFLSANLALSSRNFAGRLGATFNDKATNTSPWLNRAQAFTMSLYTVGSVPLAMNDALMHTNSPAMGATKAALDLAFGAGALRIAGDLMPKVGQHLPSNAMLPGGVILGVAAVTRFGIELFVPNQAAKPAVAQLQANGNVNGNGQDQDNQPIAMIPLPDMQGVSGDVLRANAPHARPSIGTATSPQYAIVGPGDTLWQLSAADAAKLLGTTGPASNARTGAAFDKLPPMNSQFDWAALDGNPYTQGATGQDPDLVVPGDIVRIG</sequence>
<keyword evidence="5" id="KW-1185">Reference proteome</keyword>
<feature type="region of interest" description="Disordered" evidence="1">
    <location>
        <begin position="929"/>
        <end position="1047"/>
    </location>
</feature>
<feature type="compositionally biased region" description="Low complexity" evidence="1">
    <location>
        <begin position="1803"/>
        <end position="1816"/>
    </location>
</feature>
<feature type="domain" description="D-glutamate cyclase-like C-terminal" evidence="2">
    <location>
        <begin position="1525"/>
        <end position="1787"/>
    </location>
</feature>
<dbReference type="InterPro" id="IPR031962">
    <property type="entry name" value="DUF4781"/>
</dbReference>
<dbReference type="RefSeq" id="WP_316665008.1">
    <property type="nucleotide sequence ID" value="NZ_CATZBU010000003.1"/>
</dbReference>
<dbReference type="Pfam" id="PF16013">
    <property type="entry name" value="DUF4781"/>
    <property type="match status" value="1"/>
</dbReference>
<feature type="region of interest" description="Disordered" evidence="1">
    <location>
        <begin position="1793"/>
        <end position="1871"/>
    </location>
</feature>
<name>A0ABN9ILP7_9RALS</name>
<dbReference type="Pfam" id="PF14336">
    <property type="entry name" value="GLUCM-like_C"/>
    <property type="match status" value="2"/>
</dbReference>
<dbReference type="PANTHER" id="PTHR32022">
    <property type="entry name" value="D-GLUTAMATE CYCLASE, MITOCHONDRIAL"/>
    <property type="match status" value="1"/>
</dbReference>
<feature type="compositionally biased region" description="Low complexity" evidence="1">
    <location>
        <begin position="968"/>
        <end position="981"/>
    </location>
</feature>
<dbReference type="Proteomes" id="UP001189813">
    <property type="component" value="Unassembled WGS sequence"/>
</dbReference>
<evidence type="ECO:0008006" key="6">
    <source>
        <dbReference type="Google" id="ProtNLM"/>
    </source>
</evidence>
<protein>
    <recommendedName>
        <fullName evidence="6">DUF4392 domain-containing protein</fullName>
    </recommendedName>
</protein>
<dbReference type="EMBL" id="CATZBU010000003">
    <property type="protein sequence ID" value="CAJ0786860.1"/>
    <property type="molecule type" value="Genomic_DNA"/>
</dbReference>
<feature type="compositionally biased region" description="Basic and acidic residues" evidence="1">
    <location>
        <begin position="81"/>
        <end position="97"/>
    </location>
</feature>
<feature type="compositionally biased region" description="Polar residues" evidence="1">
    <location>
        <begin position="1827"/>
        <end position="1846"/>
    </location>
</feature>
<evidence type="ECO:0000313" key="5">
    <source>
        <dbReference type="Proteomes" id="UP001189813"/>
    </source>
</evidence>
<feature type="domain" description="D-glutamate cyclase-like C-terminal" evidence="2">
    <location>
        <begin position="1174"/>
        <end position="1450"/>
    </location>
</feature>
<dbReference type="InterPro" id="IPR025504">
    <property type="entry name" value="GLUCM_C"/>
</dbReference>
<gene>
    <name evidence="4" type="ORF">LMG19083_01494</name>
</gene>
<dbReference type="PANTHER" id="PTHR32022:SF10">
    <property type="entry name" value="D-GLUTAMATE CYCLASE, MITOCHONDRIAL"/>
    <property type="match status" value="1"/>
</dbReference>
<feature type="domain" description="DUF4781" evidence="3">
    <location>
        <begin position="682"/>
        <end position="867"/>
    </location>
</feature>